<dbReference type="Proteomes" id="UP000298663">
    <property type="component" value="Unassembled WGS sequence"/>
</dbReference>
<feature type="domain" description="PI3K/PI4K catalytic" evidence="10">
    <location>
        <begin position="2128"/>
        <end position="2437"/>
    </location>
</feature>
<keyword evidence="7" id="KW-0067">ATP-binding</keyword>
<feature type="region of interest" description="Disordered" evidence="9">
    <location>
        <begin position="25"/>
        <end position="45"/>
    </location>
</feature>
<dbReference type="GO" id="GO:0005524">
    <property type="term" value="F:ATP binding"/>
    <property type="evidence" value="ECO:0007669"/>
    <property type="project" value="UniProtKB-KW"/>
</dbReference>
<dbReference type="InterPro" id="IPR011009">
    <property type="entry name" value="Kinase-like_dom_sf"/>
</dbReference>
<evidence type="ECO:0000256" key="7">
    <source>
        <dbReference type="ARBA" id="ARBA00022840"/>
    </source>
</evidence>
<dbReference type="PROSITE" id="PS00916">
    <property type="entry name" value="PI3_4_KINASE_2"/>
    <property type="match status" value="1"/>
</dbReference>
<dbReference type="Gene3D" id="3.30.1010.10">
    <property type="entry name" value="Phosphatidylinositol 3-kinase Catalytic Subunit, Chain A, domain 4"/>
    <property type="match status" value="1"/>
</dbReference>
<dbReference type="SMART" id="SM00146">
    <property type="entry name" value="PI3Kc"/>
    <property type="match status" value="1"/>
</dbReference>
<protein>
    <recommendedName>
        <fullName evidence="2">non-specific serine/threonine protein kinase</fullName>
        <ecNumber evidence="2">2.7.11.1</ecNumber>
    </recommendedName>
</protein>
<dbReference type="PANTHER" id="PTHR37079">
    <property type="entry name" value="SERINE/THREONINE-PROTEIN KINASE ATM"/>
    <property type="match status" value="1"/>
</dbReference>
<dbReference type="Pfam" id="PF02260">
    <property type="entry name" value="FATC"/>
    <property type="match status" value="1"/>
</dbReference>
<dbReference type="GO" id="GO:0006974">
    <property type="term" value="P:DNA damage response"/>
    <property type="evidence" value="ECO:0007669"/>
    <property type="project" value="UniProtKB-KW"/>
</dbReference>
<accession>A0A4V6A682</accession>
<dbReference type="InterPro" id="IPR038980">
    <property type="entry name" value="ATM_plant"/>
</dbReference>
<dbReference type="Pfam" id="PF00454">
    <property type="entry name" value="PI3_PI4_kinase"/>
    <property type="match status" value="1"/>
</dbReference>
<dbReference type="InterPro" id="IPR018936">
    <property type="entry name" value="PI3/4_kinase_CS"/>
</dbReference>
<keyword evidence="4" id="KW-0547">Nucleotide-binding</keyword>
<evidence type="ECO:0000313" key="12">
    <source>
        <dbReference type="EMBL" id="TKR93755.1"/>
    </source>
</evidence>
<evidence type="ECO:0000256" key="9">
    <source>
        <dbReference type="SAM" id="MobiDB-lite"/>
    </source>
</evidence>
<evidence type="ECO:0000256" key="5">
    <source>
        <dbReference type="ARBA" id="ARBA00022763"/>
    </source>
</evidence>
<dbReference type="PANTHER" id="PTHR37079:SF4">
    <property type="entry name" value="SERINE_THREONINE-PROTEIN KINASE ATM"/>
    <property type="match status" value="1"/>
</dbReference>
<keyword evidence="3" id="KW-0808">Transferase</keyword>
<dbReference type="EMBL" id="AZBU02000002">
    <property type="protein sequence ID" value="TKR93755.1"/>
    <property type="molecule type" value="Genomic_DNA"/>
</dbReference>
<dbReference type="SUPFAM" id="SSF56112">
    <property type="entry name" value="Protein kinase-like (PK-like)"/>
    <property type="match status" value="1"/>
</dbReference>
<dbReference type="PROSITE" id="PS50290">
    <property type="entry name" value="PI3_4_KINASE_3"/>
    <property type="match status" value="1"/>
</dbReference>
<reference evidence="12 13" key="2">
    <citation type="journal article" date="2019" name="G3 (Bethesda)">
        <title>Hybrid Assembly of the Genome of the Entomopathogenic Nematode Steinernema carpocapsae Identifies the X-Chromosome.</title>
        <authorList>
            <person name="Serra L."/>
            <person name="Macchietto M."/>
            <person name="Macias-Munoz A."/>
            <person name="McGill C.J."/>
            <person name="Rodriguez I.M."/>
            <person name="Rodriguez B."/>
            <person name="Murad R."/>
            <person name="Mortazavi A."/>
        </authorList>
    </citation>
    <scope>NUCLEOTIDE SEQUENCE [LARGE SCALE GENOMIC DNA]</scope>
    <source>
        <strain evidence="12 13">ALL</strain>
    </source>
</reference>
<reference evidence="12 13" key="1">
    <citation type="journal article" date="2015" name="Genome Biol.">
        <title>Comparative genomics of Steinernema reveals deeply conserved gene regulatory networks.</title>
        <authorList>
            <person name="Dillman A.R."/>
            <person name="Macchietto M."/>
            <person name="Porter C.F."/>
            <person name="Rogers A."/>
            <person name="Williams B."/>
            <person name="Antoshechkin I."/>
            <person name="Lee M.M."/>
            <person name="Goodwin Z."/>
            <person name="Lu X."/>
            <person name="Lewis E.E."/>
            <person name="Goodrich-Blair H."/>
            <person name="Stock S.P."/>
            <person name="Adams B.J."/>
            <person name="Sternberg P.W."/>
            <person name="Mortazavi A."/>
        </authorList>
    </citation>
    <scope>NUCLEOTIDE SEQUENCE [LARGE SCALE GENOMIC DNA]</scope>
    <source>
        <strain evidence="12 13">ALL</strain>
    </source>
</reference>
<organism evidence="12 13">
    <name type="scientific">Steinernema carpocapsae</name>
    <name type="common">Entomopathogenic nematode</name>
    <dbReference type="NCBI Taxonomy" id="34508"/>
    <lineage>
        <taxon>Eukaryota</taxon>
        <taxon>Metazoa</taxon>
        <taxon>Ecdysozoa</taxon>
        <taxon>Nematoda</taxon>
        <taxon>Chromadorea</taxon>
        <taxon>Rhabditida</taxon>
        <taxon>Tylenchina</taxon>
        <taxon>Panagrolaimomorpha</taxon>
        <taxon>Strongyloidoidea</taxon>
        <taxon>Steinernematidae</taxon>
        <taxon>Steinernema</taxon>
    </lineage>
</organism>
<evidence type="ECO:0000313" key="13">
    <source>
        <dbReference type="Proteomes" id="UP000298663"/>
    </source>
</evidence>
<dbReference type="PROSITE" id="PS00915">
    <property type="entry name" value="PI3_4_KINASE_1"/>
    <property type="match status" value="1"/>
</dbReference>
<dbReference type="InterPro" id="IPR000403">
    <property type="entry name" value="PI3/4_kinase_cat_dom"/>
</dbReference>
<keyword evidence="6" id="KW-0418">Kinase</keyword>
<dbReference type="Gene3D" id="1.10.1070.11">
    <property type="entry name" value="Phosphatidylinositol 3-/4-kinase, catalytic domain"/>
    <property type="match status" value="1"/>
</dbReference>
<dbReference type="OrthoDB" id="381190at2759"/>
<dbReference type="PROSITE" id="PS51190">
    <property type="entry name" value="FATC"/>
    <property type="match status" value="1"/>
</dbReference>
<feature type="domain" description="FATC" evidence="11">
    <location>
        <begin position="2438"/>
        <end position="2470"/>
    </location>
</feature>
<keyword evidence="5" id="KW-0227">DNA damage</keyword>
<dbReference type="GO" id="GO:0005634">
    <property type="term" value="C:nucleus"/>
    <property type="evidence" value="ECO:0007669"/>
    <property type="project" value="UniProtKB-SubCell"/>
</dbReference>
<evidence type="ECO:0000256" key="6">
    <source>
        <dbReference type="ARBA" id="ARBA00022777"/>
    </source>
</evidence>
<evidence type="ECO:0000259" key="10">
    <source>
        <dbReference type="PROSITE" id="PS50290"/>
    </source>
</evidence>
<dbReference type="GO" id="GO:0004674">
    <property type="term" value="F:protein serine/threonine kinase activity"/>
    <property type="evidence" value="ECO:0007669"/>
    <property type="project" value="UniProtKB-EC"/>
</dbReference>
<evidence type="ECO:0000256" key="4">
    <source>
        <dbReference type="ARBA" id="ARBA00022741"/>
    </source>
</evidence>
<dbReference type="SMART" id="SM01343">
    <property type="entry name" value="FATC"/>
    <property type="match status" value="1"/>
</dbReference>
<evidence type="ECO:0000256" key="1">
    <source>
        <dbReference type="ARBA" id="ARBA00004123"/>
    </source>
</evidence>
<evidence type="ECO:0000256" key="8">
    <source>
        <dbReference type="ARBA" id="ARBA00023242"/>
    </source>
</evidence>
<sequence length="2470" mass="282378">MDAKISELLTCVRIVKEAAKGLAEAGNRSTRAPATPKTPGSKAVRKPSAAAIKSQTLDALAKAARILEPCYLHLRIVEDPSWVELFADLVSIADSEFSTNKKKSFTKLNENAFLGHCLLQKAFRIFIKYRLTIGPSERSALADCGTYFSNLFIDSEAWRETHVDLFNDAADNLRDLFLKFSVTEIGMENRMFIEIWNSAVEFYTAAKGRCSSHLVELIAVLAKNARWTLSKGELQKVFQDINKICTGERFKRDVEGNKATILDLVAELFIEHSLEHRETLLNHFSSFLNVISETVSLNRLNEKNLDEKNYQWSLFRLIEVYLAVCVPDGHFELVSEKMDGRETVENCMERLANDVKSKRNSSFQKDRKTGSTVLEDDRLPLLSRILFLDHQAKQQENILRNAHHSGKPKKRTYVEESRLLEYVKQLDGIRLQLLASVLSRWKQCLQPEFIEEAVENLFRFKDLQEYNVIQSYMQCFVEVLADGAYALTQARVGELWKTGLAYLTIPHLCATASHLLRCVYPKVVQMWPNNREHIFRTLTSNVARLSAFPEETIHLLGSIFRSEEFDENATFRYDFLVGGDCSSGSNAWPFRRQVVAALLDDYSKKVNFGELLLTLTMLHPEYEIEERSSREPFEAQLSEFYSPEIPEDRRQDRQRAFVVIPEVVEVIRATLLKNAANETEFSGKSYWWKVYLRFYSGLKRSHVDFTFMDTMSNVLEEIEQKMVTIPNKETNPFRRPSTEEVTDGKIRCLLEASRDLIHAGSTVMNWLSEETRTNRKLDVYRVIFYFGEPISADMGSGFFKPWIFQANVSAEIVDFHYKSCTISCDLLLEIAQRRPGMNMAKLLGADFTKNLTTNLEQRNLHMTENMALFLLQNAKFTEVTPELVKSIAASAPPRTLALNLNFKNSSFPNFVLLISLILDDFQSNQDHVGAAYLIKRIFGTPKAYSLFQIVVPFMFDGPNKALFVTCEKVVPTFWEFLRFCGLQCATYVQRFDDTHLDLVFDCIDRPDFETLISEILETSGIRGVNEANFLATERTTLSIFGAAFPLAALERDIGEEVIQKSLSAVRTQPHLQFCAEIYATLYANAREGRVLAGHSAFTWLPSAIQLLKVVMNQKTNKELSELGLSQILVMVKRSVRDSLKNGFDDDSMLEGILKVLLTIPGMSVPSEVILYRLWSIYDMVFENKTRFPSSWAFLQSFDFSYAGFLEDSSTGCKSIEDSYEQIAKQLEEAMTEFPAFWPVYLLKGFWIYFCERASREWVSDRRRLGWIQLIWFTFPEVRSNMIPVLKIVDVGALNMNPVWSQNVGLSFYRSFVEAVVFDSEKLYSPTFHFGALQQHLFLNNDPLRLIPPDFLEQNSIALMKRVCGMGKSATQATFALFSLAKECESEAIVFLPLVVRSVLADRGEMEGARWSFFTAEIGTYCAALSEEEEYSELQKAHLVAFAQSFEVLNENCPDLVFEERSNWILFVKCLIRANLYEYASFFLHVYMDTGLCQGAEESRIMFHLEAPEHDVFLGLLEQPDLTELFAKIFIGLKDLDAVLHLLPEVKLEEAKIFSYRQLCQWTKVVDNDERFTADSNYAMGKRVDTPLFSRGLVFENALRLADWDNVVTRASFPKKTFSHQETLFATLFNLKSEWSNGKNSEVVAREIIDGNLEVLGEKLSNDAFLNSENVKRFIDFQVLQQLSEDEAGGAEGHFDLVLSWNLAKLSQSSKATRKLKTNLGSALLSRCKDLCRIKAFAPAVSLLEVFHEEFEVSRRVEYIVELAKANLGIGNAVRARRLLTDTAESVRDRGSADMFLECKMLLSETDTSVEKKFHHEEMQDVLVKSATKMELSNDVALRALLMCARFAERDYQEMDDFIKSDAFKVKEEAVSVLNRMTEAPMAADTAEQRNLNRRTNRELAVELQQIKNVGSVLVKRRNVALQFYLDMLRRGDRDPLTIYRVASLLMRNANEEDVIKTLKRFVTHIPAHVWLPVVNHLSSHMFSEGPISAVMKGIIKRVLVKYPYHTLHFIFFYTAKSSEQTIESRRRWKIATQFLKECAEVSKEIREIITKLQTIHGIYNQFADADPDDPRFFRRERDQEGSKYYLLDSLDIWSKRQQLTAAPIPIITQKVVPDSECSTADLIFFSKVGHFCQKAGGLTTPKYIKIRGSDGVIYQLIAKKEDLRQDSLVQQLFEITNTIVATDDPLSIRTYHVLPLNADHGFIEWCKGTQSLCSVLIGSDRKSGLHKEINPNDPTAADLAPELDKLNSVPDDTKAGSDFKKLCRQINPVFRYHFYGCFKTARAWREAIRRYTTSLARWSVVCFIVGLGDRHLNNILIDSETGQLVHIDLGMIFEYSSRVLPIPERVPFRLTRDLVDPLMVDGVHGSFKRIACDTLKKIREESSVLYGIGHLLLTDPVSSFRIISKIKDEVKDAEKTFSKTALSRFKLKLQGIDLLELTYRTPEDQTSSLIDDARHPENLARMFKGWMALI</sequence>
<dbReference type="EC" id="2.7.11.1" evidence="2"/>
<name>A0A4V6A682_STECR</name>
<dbReference type="STRING" id="34508.A0A4V6A682"/>
<evidence type="ECO:0000256" key="3">
    <source>
        <dbReference type="ARBA" id="ARBA00022679"/>
    </source>
</evidence>
<proteinExistence type="predicted"/>
<evidence type="ECO:0000256" key="2">
    <source>
        <dbReference type="ARBA" id="ARBA00012513"/>
    </source>
</evidence>
<keyword evidence="8" id="KW-0539">Nucleus</keyword>
<comment type="subcellular location">
    <subcellularLocation>
        <location evidence="1">Nucleus</location>
    </subcellularLocation>
</comment>
<dbReference type="InterPro" id="IPR003152">
    <property type="entry name" value="FATC_dom"/>
</dbReference>
<gene>
    <name evidence="12" type="ORF">L596_008156</name>
</gene>
<evidence type="ECO:0000259" key="11">
    <source>
        <dbReference type="PROSITE" id="PS51190"/>
    </source>
</evidence>
<dbReference type="InterPro" id="IPR036940">
    <property type="entry name" value="PI3/4_kinase_cat_sf"/>
</dbReference>
<comment type="caution">
    <text evidence="12">The sequence shown here is derived from an EMBL/GenBank/DDBJ whole genome shotgun (WGS) entry which is preliminary data.</text>
</comment>
<keyword evidence="13" id="KW-1185">Reference proteome</keyword>